<dbReference type="AlphaFoldDB" id="A0A317U2G9"/>
<accession>A0A317U2G9</accession>
<organism evidence="1 2">
    <name type="scientific">Legionella qingyii</name>
    <dbReference type="NCBI Taxonomy" id="2184757"/>
    <lineage>
        <taxon>Bacteria</taxon>
        <taxon>Pseudomonadati</taxon>
        <taxon>Pseudomonadota</taxon>
        <taxon>Gammaproteobacteria</taxon>
        <taxon>Legionellales</taxon>
        <taxon>Legionellaceae</taxon>
        <taxon>Legionella</taxon>
    </lineage>
</organism>
<evidence type="ECO:0000313" key="2">
    <source>
        <dbReference type="Proteomes" id="UP000247152"/>
    </source>
</evidence>
<gene>
    <name evidence="1" type="ORF">DGG96_14485</name>
</gene>
<comment type="caution">
    <text evidence="1">The sequence shown here is derived from an EMBL/GenBank/DDBJ whole genome shotgun (WGS) entry which is preliminary data.</text>
</comment>
<name>A0A317U2G9_9GAMM</name>
<evidence type="ECO:0000313" key="1">
    <source>
        <dbReference type="EMBL" id="PWY54936.1"/>
    </source>
</evidence>
<reference evidence="1 2" key="1">
    <citation type="submission" date="2018-05" db="EMBL/GenBank/DDBJ databases">
        <title>Legionella qingyii sp.nov., whole genome shotgun sequence.</title>
        <authorList>
            <person name="Wu H."/>
            <person name="Zhu Q."/>
            <person name="Hu C."/>
        </authorList>
    </citation>
    <scope>NUCLEOTIDE SEQUENCE [LARGE SCALE GENOMIC DNA]</scope>
    <source>
        <strain evidence="1 2">HEB18</strain>
    </source>
</reference>
<protein>
    <submittedName>
        <fullName evidence="1">Uncharacterized protein</fullName>
    </submittedName>
</protein>
<proteinExistence type="predicted"/>
<sequence length="134" mass="15411">MRKQVPVTPKNEDLDHKRLGLYKQVNKDVIIRSFFGLAEILKENLTGVPTTTERRERFSKINGLQTVLHISIPFIGTKVGIGISHKSPNPIVSTYFIAVLRRRETIQEKQTVVSLQEVVITLRDLKIFVIMRPY</sequence>
<dbReference type="RefSeq" id="WP_110143368.1">
    <property type="nucleotide sequence ID" value="NZ_QHJG01000024.1"/>
</dbReference>
<dbReference type="Proteomes" id="UP000247152">
    <property type="component" value="Unassembled WGS sequence"/>
</dbReference>
<dbReference type="EMBL" id="QHJG01000024">
    <property type="protein sequence ID" value="PWY54936.1"/>
    <property type="molecule type" value="Genomic_DNA"/>
</dbReference>